<accession>A0A0C6P8F8</accession>
<evidence type="ECO:0000256" key="7">
    <source>
        <dbReference type="ARBA" id="ARBA00023136"/>
    </source>
</evidence>
<dbReference type="InterPro" id="IPR014216">
    <property type="entry name" value="ABC_transptr_CydD"/>
</dbReference>
<evidence type="ECO:0000259" key="10">
    <source>
        <dbReference type="PROSITE" id="PS50929"/>
    </source>
</evidence>
<dbReference type="PROSITE" id="PS50929">
    <property type="entry name" value="ABC_TM1F"/>
    <property type="match status" value="1"/>
</dbReference>
<dbReference type="Gene3D" id="3.40.50.300">
    <property type="entry name" value="P-loop containing nucleotide triphosphate hydrolases"/>
    <property type="match status" value="1"/>
</dbReference>
<dbReference type="KEGG" id="bbh:BN112_3927"/>
<evidence type="ECO:0000256" key="2">
    <source>
        <dbReference type="ARBA" id="ARBA00022475"/>
    </source>
</evidence>
<dbReference type="PANTHER" id="PTHR24221">
    <property type="entry name" value="ATP-BINDING CASSETTE SUB-FAMILY B"/>
    <property type="match status" value="1"/>
</dbReference>
<dbReference type="SUPFAM" id="SSF52540">
    <property type="entry name" value="P-loop containing nucleoside triphosphate hydrolases"/>
    <property type="match status" value="1"/>
</dbReference>
<feature type="transmembrane region" description="Helical" evidence="8">
    <location>
        <begin position="258"/>
        <end position="283"/>
    </location>
</feature>
<dbReference type="RefSeq" id="WP_015064910.1">
    <property type="nucleotide sequence ID" value="NC_019382.1"/>
</dbReference>
<dbReference type="Pfam" id="PF00005">
    <property type="entry name" value="ABC_tran"/>
    <property type="match status" value="1"/>
</dbReference>
<dbReference type="InterPro" id="IPR039421">
    <property type="entry name" value="Type_1_exporter"/>
</dbReference>
<dbReference type="InterPro" id="IPR027417">
    <property type="entry name" value="P-loop_NTPase"/>
</dbReference>
<dbReference type="SMART" id="SM00382">
    <property type="entry name" value="AAA"/>
    <property type="match status" value="1"/>
</dbReference>
<feature type="domain" description="ABC transmembrane type-1" evidence="10">
    <location>
        <begin position="45"/>
        <end position="327"/>
    </location>
</feature>
<dbReference type="GO" id="GO:0005524">
    <property type="term" value="F:ATP binding"/>
    <property type="evidence" value="ECO:0007669"/>
    <property type="project" value="UniProtKB-KW"/>
</dbReference>
<dbReference type="EMBL" id="HE965806">
    <property type="protein sequence ID" value="CCJ55841.1"/>
    <property type="molecule type" value="Genomic_DNA"/>
</dbReference>
<dbReference type="SUPFAM" id="SSF90123">
    <property type="entry name" value="ABC transporter transmembrane region"/>
    <property type="match status" value="1"/>
</dbReference>
<feature type="domain" description="ABC transporter" evidence="9">
    <location>
        <begin position="365"/>
        <end position="583"/>
    </location>
</feature>
<evidence type="ECO:0000256" key="1">
    <source>
        <dbReference type="ARBA" id="ARBA00004651"/>
    </source>
</evidence>
<dbReference type="GO" id="GO:0140359">
    <property type="term" value="F:ABC-type transporter activity"/>
    <property type="evidence" value="ECO:0007669"/>
    <property type="project" value="InterPro"/>
</dbReference>
<dbReference type="GO" id="GO:0042883">
    <property type="term" value="P:cysteine transport"/>
    <property type="evidence" value="ECO:0007669"/>
    <property type="project" value="InterPro"/>
</dbReference>
<dbReference type="InterPro" id="IPR017871">
    <property type="entry name" value="ABC_transporter-like_CS"/>
</dbReference>
<dbReference type="AlphaFoldDB" id="A0A0C6P8F8"/>
<evidence type="ECO:0000256" key="3">
    <source>
        <dbReference type="ARBA" id="ARBA00022692"/>
    </source>
</evidence>
<dbReference type="NCBIfam" id="TIGR02857">
    <property type="entry name" value="CydD"/>
    <property type="match status" value="1"/>
</dbReference>
<evidence type="ECO:0000256" key="8">
    <source>
        <dbReference type="SAM" id="Phobius"/>
    </source>
</evidence>
<dbReference type="GO" id="GO:0034040">
    <property type="term" value="F:ATPase-coupled lipid transmembrane transporter activity"/>
    <property type="evidence" value="ECO:0007669"/>
    <property type="project" value="TreeGrafter"/>
</dbReference>
<protein>
    <submittedName>
        <fullName evidence="11">Probable ATP-binding component of ABC transporter</fullName>
    </submittedName>
</protein>
<keyword evidence="7 8" id="KW-0472">Membrane</keyword>
<dbReference type="CDD" id="cd18584">
    <property type="entry name" value="ABC_6TM_AarD_CydD"/>
    <property type="match status" value="1"/>
</dbReference>
<feature type="transmembrane region" description="Helical" evidence="8">
    <location>
        <begin position="79"/>
        <end position="96"/>
    </location>
</feature>
<dbReference type="HOGENOM" id="CLU_000604_84_9_4"/>
<feature type="transmembrane region" description="Helical" evidence="8">
    <location>
        <begin position="37"/>
        <end position="59"/>
    </location>
</feature>
<evidence type="ECO:0000313" key="12">
    <source>
        <dbReference type="Proteomes" id="UP000007564"/>
    </source>
</evidence>
<evidence type="ECO:0000259" key="9">
    <source>
        <dbReference type="PROSITE" id="PS50893"/>
    </source>
</evidence>
<gene>
    <name evidence="11" type="ORF">BN112_3927</name>
</gene>
<dbReference type="InterPro" id="IPR011527">
    <property type="entry name" value="ABC1_TM_dom"/>
</dbReference>
<dbReference type="InterPro" id="IPR003439">
    <property type="entry name" value="ABC_transporter-like_ATP-bd"/>
</dbReference>
<dbReference type="GO" id="GO:0005886">
    <property type="term" value="C:plasma membrane"/>
    <property type="evidence" value="ECO:0007669"/>
    <property type="project" value="UniProtKB-SubCell"/>
</dbReference>
<dbReference type="InterPro" id="IPR036640">
    <property type="entry name" value="ABC1_TM_sf"/>
</dbReference>
<dbReference type="PROSITE" id="PS50893">
    <property type="entry name" value="ABC_TRANSPORTER_2"/>
    <property type="match status" value="1"/>
</dbReference>
<evidence type="ECO:0000313" key="11">
    <source>
        <dbReference type="EMBL" id="CCJ55841.1"/>
    </source>
</evidence>
<keyword evidence="5 11" id="KW-0067">ATP-binding</keyword>
<evidence type="ECO:0000256" key="6">
    <source>
        <dbReference type="ARBA" id="ARBA00022989"/>
    </source>
</evidence>
<dbReference type="PANTHER" id="PTHR24221:SF261">
    <property type="entry name" value="GLUTATHIONE_L-CYSTEINE TRANSPORT SYSTEM ATP-BINDING_PERMEASE PROTEIN CYDD"/>
    <property type="match status" value="1"/>
</dbReference>
<dbReference type="PROSITE" id="PS00211">
    <property type="entry name" value="ABC_TRANSPORTER_1"/>
    <property type="match status" value="1"/>
</dbReference>
<dbReference type="Gene3D" id="1.20.1560.10">
    <property type="entry name" value="ABC transporter type 1, transmembrane domain"/>
    <property type="match status" value="1"/>
</dbReference>
<keyword evidence="3 8" id="KW-0812">Transmembrane</keyword>
<keyword evidence="6 8" id="KW-1133">Transmembrane helix</keyword>
<feature type="transmembrane region" description="Helical" evidence="8">
    <location>
        <begin position="153"/>
        <end position="174"/>
    </location>
</feature>
<evidence type="ECO:0000256" key="5">
    <source>
        <dbReference type="ARBA" id="ARBA00022840"/>
    </source>
</evidence>
<proteinExistence type="predicted"/>
<sequence length="583" mass="61214">MSGASGIEHDPAAALNKPPREHSRWLAMRARAARAPLAVAGAAPLIGGVLLVIQAWLLARVLDQAIVQGAARAELATSIVAIAVLMLARAALAWLGERAGAAAAERIKRQVREALFARLLALGPQWSRQRASGELASAMVEQVEALDAFFAKYLPAMGAAAVLPVAFAVVVLPVDVIAGLLLLVTAPLIPLFMALVGWGAEAASRRHLQAFARLSGFFADRLRGLATLKLYGRAEAEAQSVVAASDALRQRTMAVLRIAFLSSAVLEFFAALGVAGVAVYIGLTYLGFLDVRASVLTLQGGFFCLLLAPEVYGPLRQFAAHYHDRAAARAAVAQIARTFDGLPSPGVEPAPPAPAPALARGAARLAASGLTVTQPGRRAPVLREAALQLDAGAHVALRGASGAGKTTLLELLARLRDGAGAIALDGVPLADWDEAALRERVVLIGQRPYLYAGSIADNIRLARPGASAALVEEAARRACVMEFAQALPRGLDTPLGSRGHGLSGGQAQRVALARLFLRDPGLILLDEPAAHLDAATQARVLDEVLAFAQGRTLLLATHADAVARRLPRQWMLEQGRLRELQPA</sequence>
<keyword evidence="4" id="KW-0547">Nucleotide-binding</keyword>
<dbReference type="Pfam" id="PF00664">
    <property type="entry name" value="ABC_membrane"/>
    <property type="match status" value="1"/>
</dbReference>
<feature type="transmembrane region" description="Helical" evidence="8">
    <location>
        <begin position="180"/>
        <end position="200"/>
    </location>
</feature>
<dbReference type="InterPro" id="IPR003593">
    <property type="entry name" value="AAA+_ATPase"/>
</dbReference>
<reference evidence="11 12" key="1">
    <citation type="journal article" date="2012" name="BMC Genomics">
        <title>Comparative genomics of the classical Bordetella subspecies: the evolution and exchange of virulence-associated diversity amongst closely related pathogens.</title>
        <authorList>
            <person name="Park J."/>
            <person name="Zhang Y."/>
            <person name="Buboltz A.M."/>
            <person name="Zhang X."/>
            <person name="Schuster S.C."/>
            <person name="Ahuja U."/>
            <person name="Liu M."/>
            <person name="Miller J.F."/>
            <person name="Sebaihia M."/>
            <person name="Bentley S.D."/>
            <person name="Parkhill J."/>
            <person name="Harvill E.T."/>
        </authorList>
    </citation>
    <scope>NUCLEOTIDE SEQUENCE [LARGE SCALE GENOMIC DNA]</scope>
    <source>
        <strain evidence="11 12">253</strain>
    </source>
</reference>
<organism evidence="11 12">
    <name type="scientific">Bordetella bronchiseptica 253</name>
    <dbReference type="NCBI Taxonomy" id="568707"/>
    <lineage>
        <taxon>Bacteria</taxon>
        <taxon>Pseudomonadati</taxon>
        <taxon>Pseudomonadota</taxon>
        <taxon>Betaproteobacteria</taxon>
        <taxon>Burkholderiales</taxon>
        <taxon>Alcaligenaceae</taxon>
        <taxon>Bordetella</taxon>
    </lineage>
</organism>
<dbReference type="OrthoDB" id="9806127at2"/>
<keyword evidence="2" id="KW-1003">Cell membrane</keyword>
<evidence type="ECO:0000256" key="4">
    <source>
        <dbReference type="ARBA" id="ARBA00022741"/>
    </source>
</evidence>
<dbReference type="GO" id="GO:0016887">
    <property type="term" value="F:ATP hydrolysis activity"/>
    <property type="evidence" value="ECO:0007669"/>
    <property type="project" value="InterPro"/>
</dbReference>
<comment type="subcellular location">
    <subcellularLocation>
        <location evidence="1">Cell membrane</location>
        <topology evidence="1">Multi-pass membrane protein</topology>
    </subcellularLocation>
</comment>
<dbReference type="Proteomes" id="UP000007564">
    <property type="component" value="Chromosome"/>
</dbReference>
<name>A0A0C6P8F8_BORBO</name>